<name>A0A3S3PVJ9_9MAGN</name>
<comment type="caution">
    <text evidence="2">The sequence shown here is derived from an EMBL/GenBank/DDBJ whole genome shotgun (WGS) entry which is preliminary data.</text>
</comment>
<feature type="domain" description="Neprosin PEP catalytic" evidence="1">
    <location>
        <begin position="1"/>
        <end position="139"/>
    </location>
</feature>
<proteinExistence type="predicted"/>
<dbReference type="EMBL" id="QPKB01000001">
    <property type="protein sequence ID" value="RWR73622.1"/>
    <property type="molecule type" value="Genomic_DNA"/>
</dbReference>
<protein>
    <submittedName>
        <fullName evidence="2">Carboxyl-terminal peptidase</fullName>
    </submittedName>
</protein>
<dbReference type="AlphaFoldDB" id="A0A3S3PVJ9"/>
<dbReference type="OrthoDB" id="1858978at2759"/>
<organism evidence="2 3">
    <name type="scientific">Cinnamomum micranthum f. kanehirae</name>
    <dbReference type="NCBI Taxonomy" id="337451"/>
    <lineage>
        <taxon>Eukaryota</taxon>
        <taxon>Viridiplantae</taxon>
        <taxon>Streptophyta</taxon>
        <taxon>Embryophyta</taxon>
        <taxon>Tracheophyta</taxon>
        <taxon>Spermatophyta</taxon>
        <taxon>Magnoliopsida</taxon>
        <taxon>Magnoliidae</taxon>
        <taxon>Laurales</taxon>
        <taxon>Lauraceae</taxon>
        <taxon>Cinnamomum</taxon>
    </lineage>
</organism>
<gene>
    <name evidence="2" type="ORF">CKAN_00192000</name>
</gene>
<evidence type="ECO:0000313" key="2">
    <source>
        <dbReference type="EMBL" id="RWR73622.1"/>
    </source>
</evidence>
<dbReference type="Proteomes" id="UP000283530">
    <property type="component" value="Unassembled WGS sequence"/>
</dbReference>
<dbReference type="InterPro" id="IPR053168">
    <property type="entry name" value="Glutamic_endopeptidase"/>
</dbReference>
<evidence type="ECO:0000313" key="3">
    <source>
        <dbReference type="Proteomes" id="UP000283530"/>
    </source>
</evidence>
<evidence type="ECO:0000259" key="1">
    <source>
        <dbReference type="PROSITE" id="PS52045"/>
    </source>
</evidence>
<dbReference type="InterPro" id="IPR004314">
    <property type="entry name" value="Neprosin"/>
</dbReference>
<reference evidence="2 3" key="1">
    <citation type="journal article" date="2019" name="Nat. Plants">
        <title>Stout camphor tree genome fills gaps in understanding of flowering plant genome evolution.</title>
        <authorList>
            <person name="Chaw S.M."/>
            <person name="Liu Y.C."/>
            <person name="Wu Y.W."/>
            <person name="Wang H.Y."/>
            <person name="Lin C.I."/>
            <person name="Wu C.S."/>
            <person name="Ke H.M."/>
            <person name="Chang L.Y."/>
            <person name="Hsu C.Y."/>
            <person name="Yang H.T."/>
            <person name="Sudianto E."/>
            <person name="Hsu M.H."/>
            <person name="Wu K.P."/>
            <person name="Wang L.N."/>
            <person name="Leebens-Mack J.H."/>
            <person name="Tsai I.J."/>
        </authorList>
    </citation>
    <scope>NUCLEOTIDE SEQUENCE [LARGE SCALE GENOMIC DNA]</scope>
    <source>
        <strain evidence="3">cv. Chaw 1501</strain>
        <tissue evidence="2">Young leaves</tissue>
    </source>
</reference>
<dbReference type="PANTHER" id="PTHR31589">
    <property type="entry name" value="PROTEIN, PUTATIVE (DUF239)-RELATED-RELATED"/>
    <property type="match status" value="1"/>
</dbReference>
<dbReference type="Pfam" id="PF03080">
    <property type="entry name" value="Neprosin"/>
    <property type="match status" value="1"/>
</dbReference>
<accession>A0A3S3PVJ9</accession>
<keyword evidence="3" id="KW-1185">Reference proteome</keyword>
<dbReference type="PANTHER" id="PTHR31589:SF110">
    <property type="entry name" value="PROTEIN, PUTATIVE (DUF239)-RELATED"/>
    <property type="match status" value="1"/>
</dbReference>
<dbReference type="PROSITE" id="PS52045">
    <property type="entry name" value="NEPROSIN_PEP_CD"/>
    <property type="match status" value="1"/>
</dbReference>
<sequence>MSTTTTTTTRRTRSRDKAVDHWWFEFNHVPIGYWPGSLFKNMANKANLIQWGGQVWNSFPGGRHTSTQMGSGHYPIEGIRKAAYVDGCFYNNLANELVTPFNSPTRASKPTCYDIANLFDSDGPGVGFFYGGPGGVNCDARM</sequence>